<evidence type="ECO:0000256" key="5">
    <source>
        <dbReference type="SAM" id="MobiDB-lite"/>
    </source>
</evidence>
<dbReference type="InterPro" id="IPR029062">
    <property type="entry name" value="Class_I_gatase-like"/>
</dbReference>
<evidence type="ECO:0000256" key="1">
    <source>
        <dbReference type="ARBA" id="ARBA00012266"/>
    </source>
</evidence>
<dbReference type="SUPFAM" id="SSF52317">
    <property type="entry name" value="Class I glutamine amidotransferase-like"/>
    <property type="match status" value="1"/>
</dbReference>
<keyword evidence="2" id="KW-0315">Glutamine amidotransferase</keyword>
<dbReference type="InterPro" id="IPR019999">
    <property type="entry name" value="Anth_synth_I-like"/>
</dbReference>
<feature type="region of interest" description="Disordered" evidence="5">
    <location>
        <begin position="514"/>
        <end position="533"/>
    </location>
</feature>
<dbReference type="Proteomes" id="UP001501447">
    <property type="component" value="Unassembled WGS sequence"/>
</dbReference>
<organism evidence="8 9">
    <name type="scientific">Streptomyces axinellae</name>
    <dbReference type="NCBI Taxonomy" id="552788"/>
    <lineage>
        <taxon>Bacteria</taxon>
        <taxon>Bacillati</taxon>
        <taxon>Actinomycetota</taxon>
        <taxon>Actinomycetes</taxon>
        <taxon>Kitasatosporales</taxon>
        <taxon>Streptomycetaceae</taxon>
        <taxon>Streptomyces</taxon>
    </lineage>
</organism>
<dbReference type="Gene3D" id="3.60.120.10">
    <property type="entry name" value="Anthranilate synthase"/>
    <property type="match status" value="1"/>
</dbReference>
<dbReference type="Pfam" id="PF00117">
    <property type="entry name" value="GATase"/>
    <property type="match status" value="1"/>
</dbReference>
<evidence type="ECO:0000313" key="8">
    <source>
        <dbReference type="EMBL" id="GAA2599901.1"/>
    </source>
</evidence>
<feature type="domain" description="Glutamine amidotransferase" evidence="6">
    <location>
        <begin position="543"/>
        <end position="727"/>
    </location>
</feature>
<dbReference type="PANTHER" id="PTHR11236:SF49">
    <property type="entry name" value="ANTHRANILATE SYNTHASE COMPONENT 1"/>
    <property type="match status" value="1"/>
</dbReference>
<dbReference type="CDD" id="cd01743">
    <property type="entry name" value="GATase1_Anthranilate_Synthase"/>
    <property type="match status" value="1"/>
</dbReference>
<proteinExistence type="predicted"/>
<reference evidence="9" key="1">
    <citation type="journal article" date="2019" name="Int. J. Syst. Evol. Microbiol.">
        <title>The Global Catalogue of Microorganisms (GCM) 10K type strain sequencing project: providing services to taxonomists for standard genome sequencing and annotation.</title>
        <authorList>
            <consortium name="The Broad Institute Genomics Platform"/>
            <consortium name="The Broad Institute Genome Sequencing Center for Infectious Disease"/>
            <person name="Wu L."/>
            <person name="Ma J."/>
        </authorList>
    </citation>
    <scope>NUCLEOTIDE SEQUENCE [LARGE SCALE GENOMIC DNA]</scope>
    <source>
        <strain evidence="9">JCM 16373</strain>
    </source>
</reference>
<protein>
    <recommendedName>
        <fullName evidence="1">anthranilate synthase</fullName>
        <ecNumber evidence="1">4.1.3.27</ecNumber>
    </recommendedName>
</protein>
<accession>A0ABP6C5A3</accession>
<evidence type="ECO:0000256" key="4">
    <source>
        <dbReference type="ARBA" id="ARBA00047683"/>
    </source>
</evidence>
<dbReference type="Gene3D" id="3.40.50.880">
    <property type="match status" value="1"/>
</dbReference>
<evidence type="ECO:0000259" key="7">
    <source>
        <dbReference type="Pfam" id="PF00425"/>
    </source>
</evidence>
<dbReference type="EC" id="4.1.3.27" evidence="1"/>
<name>A0ABP6C5A3_9ACTN</name>
<dbReference type="InterPro" id="IPR017926">
    <property type="entry name" value="GATASE"/>
</dbReference>
<feature type="region of interest" description="Disordered" evidence="5">
    <location>
        <begin position="383"/>
        <end position="408"/>
    </location>
</feature>
<dbReference type="SUPFAM" id="SSF56322">
    <property type="entry name" value="ADC synthase"/>
    <property type="match status" value="1"/>
</dbReference>
<gene>
    <name evidence="8" type="ORF">GCM10009863_11570</name>
</gene>
<dbReference type="PRINTS" id="PR00096">
    <property type="entry name" value="GATASE"/>
</dbReference>
<keyword evidence="3" id="KW-0456">Lyase</keyword>
<dbReference type="PRINTS" id="PR00097">
    <property type="entry name" value="ANTSNTHASEII"/>
</dbReference>
<feature type="compositionally biased region" description="Low complexity" evidence="5">
    <location>
        <begin position="1"/>
        <end position="12"/>
    </location>
</feature>
<dbReference type="InterPro" id="IPR005801">
    <property type="entry name" value="ADC_synthase"/>
</dbReference>
<dbReference type="InterPro" id="IPR006221">
    <property type="entry name" value="TrpG/PapA_dom"/>
</dbReference>
<feature type="region of interest" description="Disordered" evidence="5">
    <location>
        <begin position="1"/>
        <end position="35"/>
    </location>
</feature>
<comment type="catalytic activity">
    <reaction evidence="4">
        <text>chorismate + L-glutamine = anthranilate + pyruvate + L-glutamate + H(+)</text>
        <dbReference type="Rhea" id="RHEA:21732"/>
        <dbReference type="ChEBI" id="CHEBI:15361"/>
        <dbReference type="ChEBI" id="CHEBI:15378"/>
        <dbReference type="ChEBI" id="CHEBI:16567"/>
        <dbReference type="ChEBI" id="CHEBI:29748"/>
        <dbReference type="ChEBI" id="CHEBI:29985"/>
        <dbReference type="ChEBI" id="CHEBI:58359"/>
        <dbReference type="EC" id="4.1.3.27"/>
    </reaction>
</comment>
<dbReference type="InterPro" id="IPR015890">
    <property type="entry name" value="Chorismate_C"/>
</dbReference>
<keyword evidence="9" id="KW-1185">Reference proteome</keyword>
<evidence type="ECO:0000259" key="6">
    <source>
        <dbReference type="Pfam" id="PF00117"/>
    </source>
</evidence>
<dbReference type="PANTHER" id="PTHR11236">
    <property type="entry name" value="AMINOBENZOATE/ANTHRANILATE SYNTHASE"/>
    <property type="match status" value="1"/>
</dbReference>
<dbReference type="EMBL" id="BAAARJ010000003">
    <property type="protein sequence ID" value="GAA2599901.1"/>
    <property type="molecule type" value="Genomic_DNA"/>
</dbReference>
<evidence type="ECO:0000256" key="2">
    <source>
        <dbReference type="ARBA" id="ARBA00022962"/>
    </source>
</evidence>
<feature type="domain" description="Chorismate-utilising enzyme C-terminal" evidence="7">
    <location>
        <begin position="155"/>
        <end position="383"/>
    </location>
</feature>
<dbReference type="PROSITE" id="PS51273">
    <property type="entry name" value="GATASE_TYPE_1"/>
    <property type="match status" value="1"/>
</dbReference>
<evidence type="ECO:0000313" key="9">
    <source>
        <dbReference type="Proteomes" id="UP001501447"/>
    </source>
</evidence>
<sequence>MSRALPRPATAHPADHPPRPARPARDGTPPASRPSPRALIEALAREDAPPFALLHRCGPGRDPATVELLTGTVREVERLADIPLGQDEGAVAAGALALVPFRQIRERGFDVRDDGTPLSVLLPQERHELPLDAALEALPGHRVRVEEGAFEVTDAAYEEIVRRVVRDEIGAGEGANFVIRRDYRGRIPGFSRADALALFGRLLRGEQGAYWTFVVHTGARVLVGASPEAHVRMTGFSGSEASSSIGGDGRRAGATVVMNPISGTYRYPPQGPDVEGLLDFLADRKESEELSMVVDEELKMMCTVGDEGGVVVGPRLKEMAHLAHTEYELRGRSTLDVREVLRETMFAATVTGSPVENACRVIERYEPGGRGYYAGALALLGHDSPGPIAPPPAGRDPQEGAPGGAQTLDSPILIRTADIDAASGRLRVPVGATLVRASDPASEVAETHAKAAGVLTALGVREAPARPAGGPRPKLGDDPRVRAALERRRAGLAPFWLRMRVDPRPVHPAADATRQAQADSQAGAQARAGAELAAGGRPGREVLVVDGEDTFTSMLAHLLRSTGYAVRVRRYDEPGLCQAAAAHPGPVVLGPGPGDPRRSTDPKMRLLRGLAATLVRARRQPLLGVCLGHELLAAELGLDLVRKAKPYQGAQERIDLFGRPETVGFYNSYTARCDEEAVDELVLHGVELSRDPATGEIHALRGPGFAGVQFHPESVLTLDGVKVIERLLATLSDAAPALQGPALPAGPAAPLRSSPG</sequence>
<dbReference type="Pfam" id="PF00425">
    <property type="entry name" value="Chorismate_bind"/>
    <property type="match status" value="1"/>
</dbReference>
<evidence type="ECO:0000256" key="3">
    <source>
        <dbReference type="ARBA" id="ARBA00023239"/>
    </source>
</evidence>
<comment type="caution">
    <text evidence="8">The sequence shown here is derived from an EMBL/GenBank/DDBJ whole genome shotgun (WGS) entry which is preliminary data.</text>
</comment>